<keyword evidence="5" id="KW-0067">ATP-binding</keyword>
<accession>K6UYI8</accession>
<dbReference type="AlphaFoldDB" id="K6UYI8"/>
<sequence length="335" mass="36614">MTIHTARDADLTDLAADVKALLVDRGIAARESPLDIAPLPGGVSNDVLAVTGPGTDVVVKRALPKLRVDADWYASPERLITEARAIDTARAILPRHVPPLLALDTDRQLMVVGRAPRGFGEWKADLLAGQVNPNVAATLGDLLATLHVGSGADRAIRTAFARTNAFRELRVDPFYRWVSARHDDLASVIDSTVDRMLATTTCLVHGDFSPKNILTGANGLWIIDWEVTHVGDPAFDVAFMLAHLVCKARHTPSLAHEFHSLAEVFLGAYLSHTRHPLPELDHEHLLRQVGCIALARVDGKSPASYLSPTARSEVCQIARQVLLHPRPTFELLWRN</sequence>
<evidence type="ECO:0000259" key="6">
    <source>
        <dbReference type="Pfam" id="PF01636"/>
    </source>
</evidence>
<proteinExistence type="inferred from homology"/>
<dbReference type="PANTHER" id="PTHR34273:SF2">
    <property type="entry name" value="METHYLTHIORIBOSE KINASE"/>
    <property type="match status" value="1"/>
</dbReference>
<dbReference type="Gene3D" id="3.90.1200.10">
    <property type="match status" value="1"/>
</dbReference>
<dbReference type="Proteomes" id="UP000008363">
    <property type="component" value="Unassembled WGS sequence"/>
</dbReference>
<protein>
    <submittedName>
        <fullName evidence="7">Putative phosphotransferase</fullName>
    </submittedName>
</protein>
<evidence type="ECO:0000313" key="8">
    <source>
        <dbReference type="Proteomes" id="UP000008363"/>
    </source>
</evidence>
<evidence type="ECO:0000256" key="3">
    <source>
        <dbReference type="ARBA" id="ARBA00022741"/>
    </source>
</evidence>
<feature type="domain" description="Aminoglycoside phosphotransferase" evidence="6">
    <location>
        <begin position="35"/>
        <end position="250"/>
    </location>
</feature>
<evidence type="ECO:0000313" key="7">
    <source>
        <dbReference type="EMBL" id="GAB88508.1"/>
    </source>
</evidence>
<comment type="similarity">
    <text evidence="1">Belongs to the methylthioribose kinase family.</text>
</comment>
<dbReference type="InterPro" id="IPR011009">
    <property type="entry name" value="Kinase-like_dom_sf"/>
</dbReference>
<evidence type="ECO:0000256" key="4">
    <source>
        <dbReference type="ARBA" id="ARBA00022777"/>
    </source>
</evidence>
<dbReference type="Pfam" id="PF01636">
    <property type="entry name" value="APH"/>
    <property type="match status" value="1"/>
</dbReference>
<evidence type="ECO:0000256" key="5">
    <source>
        <dbReference type="ARBA" id="ARBA00022840"/>
    </source>
</evidence>
<dbReference type="GO" id="GO:0005524">
    <property type="term" value="F:ATP binding"/>
    <property type="evidence" value="ECO:0007669"/>
    <property type="project" value="UniProtKB-KW"/>
</dbReference>
<evidence type="ECO:0000256" key="2">
    <source>
        <dbReference type="ARBA" id="ARBA00022679"/>
    </source>
</evidence>
<dbReference type="eggNOG" id="COG4857">
    <property type="taxonomic scope" value="Bacteria"/>
</dbReference>
<dbReference type="EMBL" id="BAHC01000026">
    <property type="protein sequence ID" value="GAB88508.1"/>
    <property type="molecule type" value="Genomic_DNA"/>
</dbReference>
<keyword evidence="3" id="KW-0547">Nucleotide-binding</keyword>
<dbReference type="InterPro" id="IPR002575">
    <property type="entry name" value="Aminoglycoside_PTrfase"/>
</dbReference>
<evidence type="ECO:0000256" key="1">
    <source>
        <dbReference type="ARBA" id="ARBA00010165"/>
    </source>
</evidence>
<keyword evidence="2 7" id="KW-0808">Transferase</keyword>
<keyword evidence="8" id="KW-1185">Reference proteome</keyword>
<dbReference type="OrthoDB" id="9797603at2"/>
<dbReference type="PANTHER" id="PTHR34273">
    <property type="entry name" value="METHYLTHIORIBOSE KINASE"/>
    <property type="match status" value="1"/>
</dbReference>
<reference evidence="7 8" key="1">
    <citation type="submission" date="2012-08" db="EMBL/GenBank/DDBJ databases">
        <title>Whole genome shotgun sequence of Gordonia rhizosphera NBRC 16068.</title>
        <authorList>
            <person name="Takarada H."/>
            <person name="Isaki S."/>
            <person name="Hosoyama A."/>
            <person name="Tsuchikane K."/>
            <person name="Katsumata H."/>
            <person name="Baba S."/>
            <person name="Ohji S."/>
            <person name="Yamazaki S."/>
            <person name="Fujita N."/>
        </authorList>
    </citation>
    <scope>NUCLEOTIDE SEQUENCE [LARGE SCALE GENOMIC DNA]</scope>
    <source>
        <strain evidence="7 8">NBRC 16068</strain>
    </source>
</reference>
<dbReference type="RefSeq" id="WP_006329931.1">
    <property type="nucleotide sequence ID" value="NZ_BAHC01000026.1"/>
</dbReference>
<dbReference type="SUPFAM" id="SSF56112">
    <property type="entry name" value="Protein kinase-like (PK-like)"/>
    <property type="match status" value="1"/>
</dbReference>
<name>K6UYI8_9ACTN</name>
<comment type="caution">
    <text evidence="7">The sequence shown here is derived from an EMBL/GenBank/DDBJ whole genome shotgun (WGS) entry which is preliminary data.</text>
</comment>
<organism evidence="7 8">
    <name type="scientific">Gordonia rhizosphera NBRC 16068</name>
    <dbReference type="NCBI Taxonomy" id="1108045"/>
    <lineage>
        <taxon>Bacteria</taxon>
        <taxon>Bacillati</taxon>
        <taxon>Actinomycetota</taxon>
        <taxon>Actinomycetes</taxon>
        <taxon>Mycobacteriales</taxon>
        <taxon>Gordoniaceae</taxon>
        <taxon>Gordonia</taxon>
    </lineage>
</organism>
<dbReference type="Gene3D" id="3.30.200.20">
    <property type="entry name" value="Phosphorylase Kinase, domain 1"/>
    <property type="match status" value="1"/>
</dbReference>
<dbReference type="GO" id="GO:0016301">
    <property type="term" value="F:kinase activity"/>
    <property type="evidence" value="ECO:0007669"/>
    <property type="project" value="UniProtKB-KW"/>
</dbReference>
<dbReference type="STRING" id="1108045.GORHZ_026_00070"/>
<gene>
    <name evidence="7" type="ORF">GORHZ_026_00070</name>
</gene>
<keyword evidence="4" id="KW-0418">Kinase</keyword>